<protein>
    <submittedName>
        <fullName evidence="2">Uncharacterized protein</fullName>
    </submittedName>
</protein>
<feature type="region of interest" description="Disordered" evidence="1">
    <location>
        <begin position="206"/>
        <end position="225"/>
    </location>
</feature>
<reference evidence="2 3" key="1">
    <citation type="submission" date="2024-03" db="EMBL/GenBank/DDBJ databases">
        <title>Adaptation during the transition from Ophiocordyceps entomopathogen to insect associate is accompanied by gene loss and intensified selection.</title>
        <authorList>
            <person name="Ward C.M."/>
            <person name="Onetto C.A."/>
            <person name="Borneman A.R."/>
        </authorList>
    </citation>
    <scope>NUCLEOTIDE SEQUENCE [LARGE SCALE GENOMIC DNA]</scope>
    <source>
        <strain evidence="2">AWRI1</strain>
        <tissue evidence="2">Single Adult Female</tissue>
    </source>
</reference>
<sequence>MASLPKSRVVPAKAFSNVGVDYAGPSSNVSIQTAVTNAIGLTDNSTLLVDLTSNDFPAIFPNVSLTVEAMEPNLSHATAAMIAFRRDIADLNQKEAKRKLSIEEERLRKKKFKEHRRNEYKTNEKFRITEIQRNSILPDEYGITLFPYFNNETDAIKVNGYLIPHLDHTADYSLQRLILGLQFVSTHLHSINPRTQELVLRKPNGTFNQKTLSAPSENARQSIRK</sequence>
<proteinExistence type="predicted"/>
<dbReference type="AlphaFoldDB" id="A0AAN9Y461"/>
<evidence type="ECO:0000256" key="1">
    <source>
        <dbReference type="SAM" id="MobiDB-lite"/>
    </source>
</evidence>
<accession>A0AAN9Y461</accession>
<comment type="caution">
    <text evidence="2">The sequence shown here is derived from an EMBL/GenBank/DDBJ whole genome shotgun (WGS) entry which is preliminary data.</text>
</comment>
<keyword evidence="3" id="KW-1185">Reference proteome</keyword>
<name>A0AAN9Y461_9HEMI</name>
<evidence type="ECO:0000313" key="3">
    <source>
        <dbReference type="Proteomes" id="UP001367676"/>
    </source>
</evidence>
<organism evidence="2 3">
    <name type="scientific">Parthenolecanium corni</name>
    <dbReference type="NCBI Taxonomy" id="536013"/>
    <lineage>
        <taxon>Eukaryota</taxon>
        <taxon>Metazoa</taxon>
        <taxon>Ecdysozoa</taxon>
        <taxon>Arthropoda</taxon>
        <taxon>Hexapoda</taxon>
        <taxon>Insecta</taxon>
        <taxon>Pterygota</taxon>
        <taxon>Neoptera</taxon>
        <taxon>Paraneoptera</taxon>
        <taxon>Hemiptera</taxon>
        <taxon>Sternorrhyncha</taxon>
        <taxon>Coccoidea</taxon>
        <taxon>Coccidae</taxon>
        <taxon>Parthenolecanium</taxon>
    </lineage>
</organism>
<gene>
    <name evidence="2" type="ORF">V9T40_002362</name>
</gene>
<evidence type="ECO:0000313" key="2">
    <source>
        <dbReference type="EMBL" id="KAK7590749.1"/>
    </source>
</evidence>
<dbReference type="Proteomes" id="UP001367676">
    <property type="component" value="Unassembled WGS sequence"/>
</dbReference>
<dbReference type="EMBL" id="JBBCAQ010000022">
    <property type="protein sequence ID" value="KAK7590749.1"/>
    <property type="molecule type" value="Genomic_DNA"/>
</dbReference>